<evidence type="ECO:0000313" key="3">
    <source>
        <dbReference type="Proteomes" id="UP001058974"/>
    </source>
</evidence>
<protein>
    <recommendedName>
        <fullName evidence="1">DUF668 domain-containing protein</fullName>
    </recommendedName>
</protein>
<dbReference type="Gramene" id="Psat01G0426000-T1">
    <property type="protein sequence ID" value="KAI5446351.1"/>
    <property type="gene ID" value="KIW84_014260"/>
</dbReference>
<dbReference type="AlphaFoldDB" id="A0A9D5BMQ1"/>
<dbReference type="PANTHER" id="PTHR31730:SF2">
    <property type="entry name" value="PROTEIN PSK SIMULATOR 3"/>
    <property type="match status" value="1"/>
</dbReference>
<comment type="caution">
    <text evidence="2">The sequence shown here is derived from an EMBL/GenBank/DDBJ whole genome shotgun (WGS) entry which is preliminary data.</text>
</comment>
<dbReference type="InterPro" id="IPR007700">
    <property type="entry name" value="DUF668"/>
</dbReference>
<name>A0A9D5BMQ1_PEA</name>
<dbReference type="EMBL" id="JAMSHJ010000001">
    <property type="protein sequence ID" value="KAI5446351.1"/>
    <property type="molecule type" value="Genomic_DNA"/>
</dbReference>
<feature type="domain" description="DUF668" evidence="1">
    <location>
        <begin position="37"/>
        <end position="85"/>
    </location>
</feature>
<proteinExistence type="predicted"/>
<organism evidence="2 3">
    <name type="scientific">Pisum sativum</name>
    <name type="common">Garden pea</name>
    <name type="synonym">Lathyrus oleraceus</name>
    <dbReference type="NCBI Taxonomy" id="3888"/>
    <lineage>
        <taxon>Eukaryota</taxon>
        <taxon>Viridiplantae</taxon>
        <taxon>Streptophyta</taxon>
        <taxon>Embryophyta</taxon>
        <taxon>Tracheophyta</taxon>
        <taxon>Spermatophyta</taxon>
        <taxon>Magnoliopsida</taxon>
        <taxon>eudicotyledons</taxon>
        <taxon>Gunneridae</taxon>
        <taxon>Pentapetalae</taxon>
        <taxon>rosids</taxon>
        <taxon>fabids</taxon>
        <taxon>Fabales</taxon>
        <taxon>Fabaceae</taxon>
        <taxon>Papilionoideae</taxon>
        <taxon>50 kb inversion clade</taxon>
        <taxon>NPAAA clade</taxon>
        <taxon>Hologalegina</taxon>
        <taxon>IRL clade</taxon>
        <taxon>Fabeae</taxon>
        <taxon>Lathyrus</taxon>
    </lineage>
</organism>
<reference evidence="2 3" key="1">
    <citation type="journal article" date="2022" name="Nat. Genet.">
        <title>Improved pea reference genome and pan-genome highlight genomic features and evolutionary characteristics.</title>
        <authorList>
            <person name="Yang T."/>
            <person name="Liu R."/>
            <person name="Luo Y."/>
            <person name="Hu S."/>
            <person name="Wang D."/>
            <person name="Wang C."/>
            <person name="Pandey M.K."/>
            <person name="Ge S."/>
            <person name="Xu Q."/>
            <person name="Li N."/>
            <person name="Li G."/>
            <person name="Huang Y."/>
            <person name="Saxena R.K."/>
            <person name="Ji Y."/>
            <person name="Li M."/>
            <person name="Yan X."/>
            <person name="He Y."/>
            <person name="Liu Y."/>
            <person name="Wang X."/>
            <person name="Xiang C."/>
            <person name="Varshney R.K."/>
            <person name="Ding H."/>
            <person name="Gao S."/>
            <person name="Zong X."/>
        </authorList>
    </citation>
    <scope>NUCLEOTIDE SEQUENCE [LARGE SCALE GENOMIC DNA]</scope>
    <source>
        <strain evidence="2 3">cv. Zhongwan 6</strain>
    </source>
</reference>
<accession>A0A9D5BMQ1</accession>
<dbReference type="Proteomes" id="UP001058974">
    <property type="component" value="Chromosome 1"/>
</dbReference>
<keyword evidence="3" id="KW-1185">Reference proteome</keyword>
<dbReference type="PANTHER" id="PTHR31730">
    <property type="entry name" value="OS01G0873900 PROTEIN"/>
    <property type="match status" value="1"/>
</dbReference>
<evidence type="ECO:0000313" key="2">
    <source>
        <dbReference type="EMBL" id="KAI5446351.1"/>
    </source>
</evidence>
<dbReference type="Pfam" id="PF05003">
    <property type="entry name" value="DUF668"/>
    <property type="match status" value="1"/>
</dbReference>
<evidence type="ECO:0000259" key="1">
    <source>
        <dbReference type="Pfam" id="PF05003"/>
    </source>
</evidence>
<gene>
    <name evidence="2" type="ORF">KIW84_014260</name>
</gene>
<sequence>MEKLVDIVHFLHLDINKAFGSADSRDPFIQTIGNRQRLGPAGLSLHYANIVLQMDTLVARSASMPANTRDALYQSLPPNIKLTLRFDPTVNTGPARTAGLPQLLPVFRKVLLECIQLHHHNNKLTTFFCRDVSSTGYRPGTTIGYK</sequence>
<dbReference type="InterPro" id="IPR045021">
    <property type="entry name" value="PSI1/2/3"/>
</dbReference>
<dbReference type="GO" id="GO:0045927">
    <property type="term" value="P:positive regulation of growth"/>
    <property type="evidence" value="ECO:0007669"/>
    <property type="project" value="InterPro"/>
</dbReference>